<evidence type="ECO:0000259" key="1">
    <source>
        <dbReference type="Pfam" id="PF06967"/>
    </source>
</evidence>
<dbReference type="Proteomes" id="UP000651156">
    <property type="component" value="Unassembled WGS sequence"/>
</dbReference>
<dbReference type="InterPro" id="IPR009717">
    <property type="entry name" value="Mo-dep_Nase_C"/>
</dbReference>
<keyword evidence="3" id="KW-1185">Reference proteome</keyword>
<evidence type="ECO:0000313" key="3">
    <source>
        <dbReference type="Proteomes" id="UP000651156"/>
    </source>
</evidence>
<comment type="caution">
    <text evidence="2">The sequence shown here is derived from an EMBL/GenBank/DDBJ whole genome shotgun (WGS) entry which is preliminary data.</text>
</comment>
<protein>
    <submittedName>
        <fullName evidence="2">Mo-dependent nitrogenase C-terminal domain-containing protein</fullName>
    </submittedName>
</protein>
<organism evidence="2 3">
    <name type="scientific">Gloeocapsopsis crepidinum LEGE 06123</name>
    <dbReference type="NCBI Taxonomy" id="588587"/>
    <lineage>
        <taxon>Bacteria</taxon>
        <taxon>Bacillati</taxon>
        <taxon>Cyanobacteriota</taxon>
        <taxon>Cyanophyceae</taxon>
        <taxon>Oscillatoriophycideae</taxon>
        <taxon>Chroococcales</taxon>
        <taxon>Chroococcaceae</taxon>
        <taxon>Gloeocapsopsis</taxon>
    </lineage>
</organism>
<gene>
    <name evidence="2" type="ORF">IQ230_22565</name>
</gene>
<evidence type="ECO:0000313" key="2">
    <source>
        <dbReference type="EMBL" id="MBE9193083.1"/>
    </source>
</evidence>
<accession>A0ABR9UXP0</accession>
<name>A0ABR9UXP0_9CHRO</name>
<feature type="domain" description="Mo-dependent nitrogenase C-terminal" evidence="1">
    <location>
        <begin position="33"/>
        <end position="114"/>
    </location>
</feature>
<dbReference type="RefSeq" id="WP_193934478.1">
    <property type="nucleotide sequence ID" value="NZ_CAWPMZ010000121.1"/>
</dbReference>
<sequence length="120" mass="14005">MNILQRKMKISATSVVNFTRIGSYFIAISKFNILQQIRQRLNRTAIQTPSLARRLCQLIPAHCPFERNVQIFKRNFYIPSLCKLNPLYEELMALRFRALSYLADECGEDVTQYCINLSGR</sequence>
<dbReference type="EMBL" id="JADEWN010000076">
    <property type="protein sequence ID" value="MBE9193083.1"/>
    <property type="molecule type" value="Genomic_DNA"/>
</dbReference>
<reference evidence="2 3" key="1">
    <citation type="submission" date="2020-10" db="EMBL/GenBank/DDBJ databases">
        <authorList>
            <person name="Castelo-Branco R."/>
            <person name="Eusebio N."/>
            <person name="Adriana R."/>
            <person name="Vieira A."/>
            <person name="Brugerolle De Fraissinette N."/>
            <person name="Rezende De Castro R."/>
            <person name="Schneider M.P."/>
            <person name="Vasconcelos V."/>
            <person name="Leao P.N."/>
        </authorList>
    </citation>
    <scope>NUCLEOTIDE SEQUENCE [LARGE SCALE GENOMIC DNA]</scope>
    <source>
        <strain evidence="2 3">LEGE 06123</strain>
    </source>
</reference>
<dbReference type="Pfam" id="PF06967">
    <property type="entry name" value="Mo-nitro_C"/>
    <property type="match status" value="1"/>
</dbReference>
<proteinExistence type="predicted"/>